<protein>
    <submittedName>
        <fullName evidence="1">Uncharacterized protein DUF4245</fullName>
    </submittedName>
</protein>
<dbReference type="InterPro" id="IPR025339">
    <property type="entry name" value="DUF4245"/>
</dbReference>
<accession>A0A2T0UQU1</accession>
<name>A0A2T0UQU1_9MICO</name>
<dbReference type="Pfam" id="PF14030">
    <property type="entry name" value="DUF4245"/>
    <property type="match status" value="1"/>
</dbReference>
<keyword evidence="2" id="KW-1185">Reference proteome</keyword>
<dbReference type="Proteomes" id="UP000237822">
    <property type="component" value="Unassembled WGS sequence"/>
</dbReference>
<evidence type="ECO:0000313" key="2">
    <source>
        <dbReference type="Proteomes" id="UP000237822"/>
    </source>
</evidence>
<dbReference type="AlphaFoldDB" id="A0A2T0UQU1"/>
<comment type="caution">
    <text evidence="1">The sequence shown here is derived from an EMBL/GenBank/DDBJ whole genome shotgun (WGS) entry which is preliminary data.</text>
</comment>
<evidence type="ECO:0000313" key="1">
    <source>
        <dbReference type="EMBL" id="PRY60295.1"/>
    </source>
</evidence>
<reference evidence="1 2" key="1">
    <citation type="submission" date="2018-03" db="EMBL/GenBank/DDBJ databases">
        <title>Genomic Encyclopedia of Archaeal and Bacterial Type Strains, Phase II (KMG-II): from individual species to whole genera.</title>
        <authorList>
            <person name="Goeker M."/>
        </authorList>
    </citation>
    <scope>NUCLEOTIDE SEQUENCE [LARGE SCALE GENOMIC DNA]</scope>
    <source>
        <strain evidence="1 2">ATCC BAA-1496</strain>
    </source>
</reference>
<sequence>MGIPGLIGDDGGVSTAPRKSHYANGTVPNMVRSLLVVGALMALLWFMTPRVNTISGPKVDVAATAVDVKEQTGWPIVAAADLPQGWRETSARYVRSTGGLMTWHAGYQTPTGTYVAVEQTKDATNEWVEAQTNRARRVGELEAAGRTWVKYERGAKVQNSLLDRPKESGELTTLITGTATFDEMAAFAAYLKPVSAN</sequence>
<organism evidence="1 2">
    <name type="scientific">Knoellia remsis</name>
    <dbReference type="NCBI Taxonomy" id="407159"/>
    <lineage>
        <taxon>Bacteria</taxon>
        <taxon>Bacillati</taxon>
        <taxon>Actinomycetota</taxon>
        <taxon>Actinomycetes</taxon>
        <taxon>Micrococcales</taxon>
        <taxon>Intrasporangiaceae</taxon>
        <taxon>Knoellia</taxon>
    </lineage>
</organism>
<dbReference type="OrthoDB" id="5146801at2"/>
<dbReference type="EMBL" id="PVTI01000007">
    <property type="protein sequence ID" value="PRY60295.1"/>
    <property type="molecule type" value="Genomic_DNA"/>
</dbReference>
<gene>
    <name evidence="1" type="ORF">BCF74_10781</name>
</gene>
<proteinExistence type="predicted"/>